<evidence type="ECO:0000313" key="3">
    <source>
        <dbReference type="Proteomes" id="UP001189429"/>
    </source>
</evidence>
<feature type="region of interest" description="Disordered" evidence="1">
    <location>
        <begin position="228"/>
        <end position="259"/>
    </location>
</feature>
<accession>A0ABN9TQ38</accession>
<sequence length="382" mass="41612">MSDLSAVLPRMHAWLSANAPAVPFGLFTTRLPNFRKKQLQSHFSFVDRAGIFYISSEGTAGNDAGGAAVLSSLSGSETAVQRELQTWDERFSVGGLVHVDLDGDVRLAKVIDCRGVSMDLFVLADEVLVPDIPLCAIRQLPEQLAADALAGSWEGCSVWRKFPLWRLCRSSLVRARNLRASQAKFSRYCCGCKKAFVMVKFSDGGQDSKVAVADVRAPGVPFVGEVFEESPGAPQRGPQTRSLFSRKDEQPEAVEDPGSTRFPGVVVSVNEEKGVCTIASRFGSIFCPRSAVIADGALRVGRGAKFEISWDRQLRLQANDVVLGPLKKIESVQWRAQRARGAGAILRARAEVPENKEIDKKNAATLERMRAAHVAKRARADG</sequence>
<dbReference type="Proteomes" id="UP001189429">
    <property type="component" value="Unassembled WGS sequence"/>
</dbReference>
<gene>
    <name evidence="2" type="ORF">PCOR1329_LOCUS41213</name>
</gene>
<dbReference type="EMBL" id="CAUYUJ010014959">
    <property type="protein sequence ID" value="CAK0848218.1"/>
    <property type="molecule type" value="Genomic_DNA"/>
</dbReference>
<keyword evidence="3" id="KW-1185">Reference proteome</keyword>
<evidence type="ECO:0000256" key="1">
    <source>
        <dbReference type="SAM" id="MobiDB-lite"/>
    </source>
</evidence>
<evidence type="ECO:0000313" key="2">
    <source>
        <dbReference type="EMBL" id="CAK0848218.1"/>
    </source>
</evidence>
<comment type="caution">
    <text evidence="2">The sequence shown here is derived from an EMBL/GenBank/DDBJ whole genome shotgun (WGS) entry which is preliminary data.</text>
</comment>
<reference evidence="2" key="1">
    <citation type="submission" date="2023-10" db="EMBL/GenBank/DDBJ databases">
        <authorList>
            <person name="Chen Y."/>
            <person name="Shah S."/>
            <person name="Dougan E. K."/>
            <person name="Thang M."/>
            <person name="Chan C."/>
        </authorList>
    </citation>
    <scope>NUCLEOTIDE SEQUENCE [LARGE SCALE GENOMIC DNA]</scope>
</reference>
<proteinExistence type="predicted"/>
<name>A0ABN9TQ38_9DINO</name>
<organism evidence="2 3">
    <name type="scientific">Prorocentrum cordatum</name>
    <dbReference type="NCBI Taxonomy" id="2364126"/>
    <lineage>
        <taxon>Eukaryota</taxon>
        <taxon>Sar</taxon>
        <taxon>Alveolata</taxon>
        <taxon>Dinophyceae</taxon>
        <taxon>Prorocentrales</taxon>
        <taxon>Prorocentraceae</taxon>
        <taxon>Prorocentrum</taxon>
    </lineage>
</organism>
<protein>
    <submittedName>
        <fullName evidence="2">Uncharacterized protein</fullName>
    </submittedName>
</protein>